<organism evidence="1 2">
    <name type="scientific">Papaver atlanticum</name>
    <dbReference type="NCBI Taxonomy" id="357466"/>
    <lineage>
        <taxon>Eukaryota</taxon>
        <taxon>Viridiplantae</taxon>
        <taxon>Streptophyta</taxon>
        <taxon>Embryophyta</taxon>
        <taxon>Tracheophyta</taxon>
        <taxon>Spermatophyta</taxon>
        <taxon>Magnoliopsida</taxon>
        <taxon>Ranunculales</taxon>
        <taxon>Papaveraceae</taxon>
        <taxon>Papaveroideae</taxon>
        <taxon>Papaver</taxon>
    </lineage>
</organism>
<reference evidence="1" key="1">
    <citation type="submission" date="2022-04" db="EMBL/GenBank/DDBJ databases">
        <title>A functionally conserved STORR gene fusion in Papaver species that diverged 16.8 million years ago.</title>
        <authorList>
            <person name="Catania T."/>
        </authorList>
    </citation>
    <scope>NUCLEOTIDE SEQUENCE</scope>
    <source>
        <strain evidence="1">S-188037</strain>
    </source>
</reference>
<keyword evidence="2" id="KW-1185">Reference proteome</keyword>
<sequence>FFVKTNDKDGIAKYVEEFILNLPIKVEKMLIPINYMTKDNLAGTHWTLLEYDLSK</sequence>
<feature type="non-terminal residue" evidence="1">
    <location>
        <position position="55"/>
    </location>
</feature>
<feature type="non-terminal residue" evidence="1">
    <location>
        <position position="1"/>
    </location>
</feature>
<accession>A0AAD4T3H2</accession>
<dbReference type="AlphaFoldDB" id="A0AAD4T3H2"/>
<name>A0AAD4T3H2_9MAGN</name>
<evidence type="ECO:0000313" key="2">
    <source>
        <dbReference type="Proteomes" id="UP001202328"/>
    </source>
</evidence>
<proteinExistence type="predicted"/>
<gene>
    <name evidence="1" type="ORF">MKW98_012583</name>
</gene>
<evidence type="ECO:0000313" key="1">
    <source>
        <dbReference type="EMBL" id="KAI3932612.1"/>
    </source>
</evidence>
<dbReference type="Proteomes" id="UP001202328">
    <property type="component" value="Unassembled WGS sequence"/>
</dbReference>
<comment type="caution">
    <text evidence="1">The sequence shown here is derived from an EMBL/GenBank/DDBJ whole genome shotgun (WGS) entry which is preliminary data.</text>
</comment>
<dbReference type="EMBL" id="JAJJMB010006998">
    <property type="protein sequence ID" value="KAI3932612.1"/>
    <property type="molecule type" value="Genomic_DNA"/>
</dbReference>
<protein>
    <submittedName>
        <fullName evidence="1">Uncharacterized protein</fullName>
    </submittedName>
</protein>